<dbReference type="InterPro" id="IPR008928">
    <property type="entry name" value="6-hairpin_glycosidase_sf"/>
</dbReference>
<keyword evidence="1 2" id="KW-0378">Hydrolase</keyword>
<name>A0ABW7N2L6_9BACT</name>
<dbReference type="RefSeq" id="WP_395415709.1">
    <property type="nucleotide sequence ID" value="NZ_JBIPKE010000005.1"/>
</dbReference>
<dbReference type="GO" id="GO:0016787">
    <property type="term" value="F:hydrolase activity"/>
    <property type="evidence" value="ECO:0007669"/>
    <property type="project" value="UniProtKB-KW"/>
</dbReference>
<dbReference type="PANTHER" id="PTHR33886">
    <property type="entry name" value="UNSATURATED RHAMNOGALACTURONAN HYDROLASE (EUROFUNG)"/>
    <property type="match status" value="1"/>
</dbReference>
<evidence type="ECO:0000313" key="3">
    <source>
        <dbReference type="Proteomes" id="UP001610063"/>
    </source>
</evidence>
<gene>
    <name evidence="2" type="ORF">ACHKAR_00380</name>
</gene>
<dbReference type="Gene3D" id="1.50.10.10">
    <property type="match status" value="1"/>
</dbReference>
<proteinExistence type="predicted"/>
<dbReference type="PROSITE" id="PS51257">
    <property type="entry name" value="PROKAR_LIPOPROTEIN"/>
    <property type="match status" value="1"/>
</dbReference>
<dbReference type="InterPro" id="IPR052043">
    <property type="entry name" value="PolySaccharide_Degr_Enz"/>
</dbReference>
<dbReference type="Pfam" id="PF07470">
    <property type="entry name" value="Glyco_hydro_88"/>
    <property type="match status" value="1"/>
</dbReference>
<keyword evidence="3" id="KW-1185">Reference proteome</keyword>
<reference evidence="2 3" key="1">
    <citation type="journal article" date="2013" name="Int. J. Syst. Evol. Microbiol.">
        <title>Marinoscillum luteum sp. nov., isolated from marine sediment.</title>
        <authorList>
            <person name="Cha I.T."/>
            <person name="Park S.J."/>
            <person name="Kim S.J."/>
            <person name="Kim J.G."/>
            <person name="Jung M.Y."/>
            <person name="Shin K.S."/>
            <person name="Kwon K.K."/>
            <person name="Yang S.H."/>
            <person name="Seo Y.S."/>
            <person name="Rhee S.K."/>
        </authorList>
    </citation>
    <scope>NUCLEOTIDE SEQUENCE [LARGE SCALE GENOMIC DNA]</scope>
    <source>
        <strain evidence="2 3">KCTC 23939</strain>
    </source>
</reference>
<dbReference type="SUPFAM" id="SSF48208">
    <property type="entry name" value="Six-hairpin glycosidases"/>
    <property type="match status" value="1"/>
</dbReference>
<organism evidence="2 3">
    <name type="scientific">Marinoscillum luteum</name>
    <dbReference type="NCBI Taxonomy" id="861051"/>
    <lineage>
        <taxon>Bacteria</taxon>
        <taxon>Pseudomonadati</taxon>
        <taxon>Bacteroidota</taxon>
        <taxon>Cytophagia</taxon>
        <taxon>Cytophagales</taxon>
        <taxon>Reichenbachiellaceae</taxon>
        <taxon>Marinoscillum</taxon>
    </lineage>
</organism>
<dbReference type="Proteomes" id="UP001610063">
    <property type="component" value="Unassembled WGS sequence"/>
</dbReference>
<evidence type="ECO:0000256" key="1">
    <source>
        <dbReference type="ARBA" id="ARBA00022801"/>
    </source>
</evidence>
<dbReference type="InterPro" id="IPR010905">
    <property type="entry name" value="Glyco_hydro_88"/>
</dbReference>
<accession>A0ABW7N2L6</accession>
<protein>
    <submittedName>
        <fullName evidence="2">Glycoside hydrolase family 105 protein</fullName>
    </submittedName>
</protein>
<comment type="caution">
    <text evidence="2">The sequence shown here is derived from an EMBL/GenBank/DDBJ whole genome shotgun (WGS) entry which is preliminary data.</text>
</comment>
<dbReference type="EMBL" id="JBIPKE010000005">
    <property type="protein sequence ID" value="MFH6981867.1"/>
    <property type="molecule type" value="Genomic_DNA"/>
</dbReference>
<dbReference type="InterPro" id="IPR012341">
    <property type="entry name" value="6hp_glycosidase-like_sf"/>
</dbReference>
<dbReference type="PANTHER" id="PTHR33886:SF8">
    <property type="entry name" value="UNSATURATED RHAMNOGALACTURONAN HYDROLASE (EUROFUNG)"/>
    <property type="match status" value="1"/>
</dbReference>
<evidence type="ECO:0000313" key="2">
    <source>
        <dbReference type="EMBL" id="MFH6981867.1"/>
    </source>
</evidence>
<sequence>MKNILYLIGIVLLASCTPPKETAENQTETPLYVRMADSEMKRTPDPRLLDFRDKPKWEYTNGLVCLSFFKVWARTGEDRFLDYGKYYMDSMITDEGKILTYKLSDYNIDRINPGRFLIELNQLTPKPEYKVAIETLREQMREHPRTSEGGFWHKKRYPSQMWLDGLYMGSPFLAQYAMLYDEPALFDDVANQFMLIDKHAYSKETGLYYHGWDESREQKWADPETGLSPEFWGRALGWFSMAVVDVLDYFPEDHPKRDSLLMIVNKIALGIQKHQDPASGVWWQVLDKAGKEGNYLEASCSSMFTYFLAKSIQKGYLDSSYAPMTKKAYAGLIKEFIKENEDGTISLTNVCGVAGLGGDPYREGTYEYYVGEIRRDNDPKGVGPFIMASLWMEKFQ</sequence>